<dbReference type="InterPro" id="IPR000403">
    <property type="entry name" value="PI3/4_kinase_cat_dom"/>
</dbReference>
<accession>A0A226DLZ8</accession>
<dbReference type="STRING" id="158441.A0A226DLZ8"/>
<feature type="domain" description="PI3K/PI4K catalytic" evidence="5">
    <location>
        <begin position="1868"/>
        <end position="2133"/>
    </location>
</feature>
<dbReference type="Pfam" id="PF00454">
    <property type="entry name" value="PI3_PI4_kinase"/>
    <property type="match status" value="1"/>
</dbReference>
<dbReference type="PROSITE" id="PS00916">
    <property type="entry name" value="PI3_4_KINASE_2"/>
    <property type="match status" value="1"/>
</dbReference>
<dbReference type="OMA" id="MSQRDEN"/>
<evidence type="ECO:0000256" key="1">
    <source>
        <dbReference type="ARBA" id="ARBA00006209"/>
    </source>
</evidence>
<dbReference type="FunFam" id="3.30.1010.10:FF:000009">
    <property type="entry name" value="Phosphatidylinositol 4-kinase, catalytic, alpha"/>
    <property type="match status" value="1"/>
</dbReference>
<dbReference type="SUPFAM" id="SSF56112">
    <property type="entry name" value="Protein kinase-like (PK-like)"/>
    <property type="match status" value="1"/>
</dbReference>
<organism evidence="7 8">
    <name type="scientific">Folsomia candida</name>
    <name type="common">Springtail</name>
    <dbReference type="NCBI Taxonomy" id="158441"/>
    <lineage>
        <taxon>Eukaryota</taxon>
        <taxon>Metazoa</taxon>
        <taxon>Ecdysozoa</taxon>
        <taxon>Arthropoda</taxon>
        <taxon>Hexapoda</taxon>
        <taxon>Collembola</taxon>
        <taxon>Entomobryomorpha</taxon>
        <taxon>Isotomoidea</taxon>
        <taxon>Isotomidae</taxon>
        <taxon>Proisotominae</taxon>
        <taxon>Folsomia</taxon>
    </lineage>
</organism>
<dbReference type="InterPro" id="IPR016024">
    <property type="entry name" value="ARM-type_fold"/>
</dbReference>
<comment type="similarity">
    <text evidence="1">Belongs to the PI3/PI4-kinase family. Type III PI4K subfamily.</text>
</comment>
<reference evidence="7 8" key="1">
    <citation type="submission" date="2015-12" db="EMBL/GenBank/DDBJ databases">
        <title>The genome of Folsomia candida.</title>
        <authorList>
            <person name="Faddeeva A."/>
            <person name="Derks M.F."/>
            <person name="Anvar Y."/>
            <person name="Smit S."/>
            <person name="Van Straalen N."/>
            <person name="Roelofs D."/>
        </authorList>
    </citation>
    <scope>NUCLEOTIDE SEQUENCE [LARGE SCALE GENOMIC DNA]</scope>
    <source>
        <strain evidence="7 8">VU population</strain>
        <tissue evidence="7">Whole body</tissue>
    </source>
</reference>
<dbReference type="InterPro" id="IPR036940">
    <property type="entry name" value="PI3/4_kinase_cat_sf"/>
</dbReference>
<gene>
    <name evidence="7" type="ORF">Fcan01_19692</name>
</gene>
<dbReference type="GO" id="GO:0005737">
    <property type="term" value="C:cytoplasm"/>
    <property type="evidence" value="ECO:0007669"/>
    <property type="project" value="TreeGrafter"/>
</dbReference>
<dbReference type="FunFam" id="1.25.40.70:FF:000011">
    <property type="entry name" value="Phosphatidylinositol 4-kinase alpha"/>
    <property type="match status" value="1"/>
</dbReference>
<name>A0A226DLZ8_FOLCA</name>
<dbReference type="InterPro" id="IPR001263">
    <property type="entry name" value="PI3K_accessory_dom"/>
</dbReference>
<evidence type="ECO:0000259" key="6">
    <source>
        <dbReference type="PROSITE" id="PS51545"/>
    </source>
</evidence>
<feature type="domain" description="PIK helical" evidence="6">
    <location>
        <begin position="1585"/>
        <end position="1768"/>
    </location>
</feature>
<keyword evidence="3" id="KW-0808">Transferase</keyword>
<dbReference type="InterPro" id="IPR018936">
    <property type="entry name" value="PI3/4_kinase_CS"/>
</dbReference>
<dbReference type="PROSITE" id="PS50290">
    <property type="entry name" value="PI3_4_KINASE_3"/>
    <property type="match status" value="1"/>
</dbReference>
<dbReference type="EC" id="2.7.1.67" evidence="2"/>
<dbReference type="OrthoDB" id="10264149at2759"/>
<dbReference type="GO" id="GO:0004430">
    <property type="term" value="F:1-phosphatidylinositol 4-kinase activity"/>
    <property type="evidence" value="ECO:0007669"/>
    <property type="project" value="UniProtKB-EC"/>
</dbReference>
<dbReference type="Proteomes" id="UP000198287">
    <property type="component" value="Unassembled WGS sequence"/>
</dbReference>
<dbReference type="SUPFAM" id="SSF48371">
    <property type="entry name" value="ARM repeat"/>
    <property type="match status" value="1"/>
</dbReference>
<dbReference type="Gene3D" id="3.30.1010.10">
    <property type="entry name" value="Phosphatidylinositol 3-kinase Catalytic Subunit, Chain A, domain 4"/>
    <property type="match status" value="1"/>
</dbReference>
<comment type="caution">
    <text evidence="7">The sequence shown here is derived from an EMBL/GenBank/DDBJ whole genome shotgun (WGS) entry which is preliminary data.</text>
</comment>
<keyword evidence="4 7" id="KW-0418">Kinase</keyword>
<evidence type="ECO:0000259" key="5">
    <source>
        <dbReference type="PROSITE" id="PS50290"/>
    </source>
</evidence>
<keyword evidence="8" id="KW-1185">Reference proteome</keyword>
<dbReference type="PANTHER" id="PTHR10048:SF15">
    <property type="entry name" value="PHOSPHATIDYLINOSITOL 4-KINASE ALPHA"/>
    <property type="match status" value="1"/>
</dbReference>
<proteinExistence type="inferred from homology"/>
<sequence length="2149" mass="244032">MKDVIYKKPNSVLRLARDFSDILRKKTAKRYLQRTVFTPGYLALMRFIDLSILPCTTKKVEMTTLFDLILDMLDKRSFFAKTVEHLARCLAALKPTPWEKVQRLFDLCPHQSANGVFRLDDRAQHAVVALGIYFLESGVQHKNQILPYLILLFKSLTKSQWVYPGNNHERMPMPEKLSFLLTTLLCDVAVLLDENDRTQIITVQLEVLQRLSESVTEAIKISHVEQHKKEFITDIHLPILLGIGRAFGRFVDTESGNPSLFSLIFPKPSPPLLEKDFNRKQHMRSIPNFRSVIPRSLSSNFGVPVIPEYDPDDPAKFAVLALPKSMVDYSTIFFRKAGSSYASYKGERPLVKFTVAQLQIILSSAKILLNQTVLSSLDAWTMEVRSLQGEKGLLYKSVSEILNLVMVSLLKECLYRHQELPIPFTKEVQEFVKGLFLSGQTELMRYSKRTTEELDAADHNNKRCGKFRMNVQTNANCVELLVWAIGDETVAIEHSFINDILVGFCGGLEIQSNVASADSLCSRLNEKINDYHANKMALAHMPLLVVCLQGLGDLAIKFPAIASSSIQYLKEFLVNPSPILSRLYNREAAKANKLSEVFKKEDAAMDAFQRLRDVAIENLCSSLKAGLTMDPNSVQAFLASVSNRVFMAEKEMGGKIEEVTNVNSILVLTNAIVMLGHVAIELKETHKTTESILHFLQQRVGKMPPVLDILIVDQLSCIVIAKCETQVYEEVMKMFTMFTIEASSTAYSQVVEDRKYRHISGAAMNALANVALNLEGEARMTDLLGRLLELFVQLGLEGKRAADKSPATIKASTSAGNLGTLIPVIALLLRRMPPIVDVKPRLHKLFRDFWLYCILMGFVTPVEQAGLWPHEWYDGVKDIAFKSPLLVCKTSLRSELRELQYTSALRSDAVSSTELQDFKTKISAMLENPDVTAIIKNLPFPQCAYVLSVYWLEILRIQTVPHPSFKDVFEYICEPSIMKDKLGLWQCINCVAEKVFAKFLEVMTQRDKVLQREIELEEHAQFLFVRFNHTHRQVRKVADKFLSGLVEKFPHLLWSRAVLHTMLDVLEVLSYSLTTNPIVDNPPLSIPNTPYELQCMDTMDAREATVRDYAERCIGFLQEAMKWAPQTTRSHLEEYLNIHSFDGLKHHSGLAMAAESLLKYSGLNVTAETLPHVALSRRPDCTKSSLPKFLSSLSLRSKYLGLVKGMLMMESVETVSLQLLRVVSAQTEDEPDYTPPTKEEFVDALWTLAALLISTEGLNRTLVHAVCWGPIEMFTEDMIRSAIELWQWILSARRDLTLPFIQEMLGSWQCTVERRMGMFTPDEEPTSPLAAHEGCQLDIPAPLIAPHDLWITFICELVENSKSCNDDVIEMFIYMIHRTLPMEVGDRTYMTRNVAALRPRFRLLSCALTLLQDDTSRHSMLKKAVIRERVYCACFDYFCQGYAWPTEGASALRKDLLVVLKFWQILHNDKKYIRPIAERQVKPGKALPEKESWTTMSGGDIRFGDGWLNTMYRHKDNPLPLFKKRKDNFDKDNVKEYIRKRNLILELLAQEVDVLMTWNNPLNSTELVLSGEATINTWRLMKSSDKMWRESVRLAWEISPLLAIHLPCRLKSTEKSVVSEEVARLARYWPETIMHIPEGLTYLVTSDMVLNDAPELSCILTWAPCTPIRALAFFSRQFPPHPLTAQYAVRTLNTYPADAVLFYIPQLVQALRHDTMGYTAELVKTLAKKSQLVAHQLIWNMQTNIFLDEEGHNRDPAIADTLEALISSIVSSLSGNAKEFYEKEFSFFDKVTAISGEIRKYPKGPERKDACLEELAKIEVEQGCYLPSNPEALVLDIDAKSGTPMQSAAKAPFLARFRVRRTGIALVETSGLGHNSGQEGQKSLSMHPEVWQAAIFKVGDDVRQDMLALQVISLFKNIFQQVNLDLYLFPYRVVATAPGCGVIECVPNAKSRDQLGRQTDVTLYDYFKKQFGDEETPGFQEARKNFIKSMAAYSVVGFLLQIKDRHNGNIMLDQEGNLIHIDFGFMFESSPGGNLGFEPDIKLTEEMVMIMGGKMEAPPFRWFVHLCVHAFLAVRPYCESVISLVTLMLDTGLPCFRGQTIKLLRERFSTTKSERDAALFMIDVINKSFLSIRTKTYDILQFYQNQIPY</sequence>
<dbReference type="PANTHER" id="PTHR10048">
    <property type="entry name" value="PHOSPHATIDYLINOSITOL KINASE"/>
    <property type="match status" value="1"/>
</dbReference>
<dbReference type="InterPro" id="IPR011009">
    <property type="entry name" value="Kinase-like_dom_sf"/>
</dbReference>
<protein>
    <recommendedName>
        <fullName evidence="2">1-phosphatidylinositol 4-kinase</fullName>
        <ecNumber evidence="2">2.7.1.67</ecNumber>
    </recommendedName>
</protein>
<dbReference type="GO" id="GO:0005886">
    <property type="term" value="C:plasma membrane"/>
    <property type="evidence" value="ECO:0007669"/>
    <property type="project" value="TreeGrafter"/>
</dbReference>
<evidence type="ECO:0000256" key="2">
    <source>
        <dbReference type="ARBA" id="ARBA00012169"/>
    </source>
</evidence>
<dbReference type="Pfam" id="PF19274">
    <property type="entry name" value="PI4K_N"/>
    <property type="match status" value="2"/>
</dbReference>
<evidence type="ECO:0000313" key="8">
    <source>
        <dbReference type="Proteomes" id="UP000198287"/>
    </source>
</evidence>
<dbReference type="Gene3D" id="1.10.1070.11">
    <property type="entry name" value="Phosphatidylinositol 3-/4-kinase, catalytic domain"/>
    <property type="match status" value="1"/>
</dbReference>
<dbReference type="SMART" id="SM00145">
    <property type="entry name" value="PI3Ka"/>
    <property type="match status" value="1"/>
</dbReference>
<dbReference type="CDD" id="cd05167">
    <property type="entry name" value="PI4Kc_III_alpha"/>
    <property type="match status" value="1"/>
</dbReference>
<dbReference type="Pfam" id="PF00613">
    <property type="entry name" value="PI3Ka"/>
    <property type="match status" value="1"/>
</dbReference>
<dbReference type="PROSITE" id="PS51545">
    <property type="entry name" value="PIK_HELICAL"/>
    <property type="match status" value="1"/>
</dbReference>
<dbReference type="InterPro" id="IPR015433">
    <property type="entry name" value="PI3/4_kinase"/>
</dbReference>
<dbReference type="EMBL" id="LNIX01000017">
    <property type="protein sequence ID" value="OXA45677.1"/>
    <property type="molecule type" value="Genomic_DNA"/>
</dbReference>
<dbReference type="GO" id="GO:0048015">
    <property type="term" value="P:phosphatidylinositol-mediated signaling"/>
    <property type="evidence" value="ECO:0007669"/>
    <property type="project" value="TreeGrafter"/>
</dbReference>
<dbReference type="InterPro" id="IPR042236">
    <property type="entry name" value="PI3K_accessory_sf"/>
</dbReference>
<dbReference type="GO" id="GO:0046854">
    <property type="term" value="P:phosphatidylinositol phosphate biosynthetic process"/>
    <property type="evidence" value="ECO:0007669"/>
    <property type="project" value="InterPro"/>
</dbReference>
<evidence type="ECO:0000256" key="3">
    <source>
        <dbReference type="ARBA" id="ARBA00022679"/>
    </source>
</evidence>
<dbReference type="Gene3D" id="1.25.40.70">
    <property type="entry name" value="Phosphatidylinositol 3-kinase, accessory domain (PIK)"/>
    <property type="match status" value="1"/>
</dbReference>
<evidence type="ECO:0000256" key="4">
    <source>
        <dbReference type="ARBA" id="ARBA00022777"/>
    </source>
</evidence>
<evidence type="ECO:0000313" key="7">
    <source>
        <dbReference type="EMBL" id="OXA45677.1"/>
    </source>
</evidence>
<dbReference type="PROSITE" id="PS00915">
    <property type="entry name" value="PI3_4_KINASE_1"/>
    <property type="match status" value="1"/>
</dbReference>
<dbReference type="InterPro" id="IPR045495">
    <property type="entry name" value="PI4K_N"/>
</dbReference>
<dbReference type="SMART" id="SM00146">
    <property type="entry name" value="PI3Kc"/>
    <property type="match status" value="1"/>
</dbReference>
<dbReference type="FunFam" id="1.10.1070.11:FF:000005">
    <property type="entry name" value="Phosphatidylinositol 4-kinase, catalytic, alpha"/>
    <property type="match status" value="1"/>
</dbReference>